<reference evidence="3" key="1">
    <citation type="submission" date="2016-06" db="EMBL/GenBank/DDBJ databases">
        <title>Parallel loss of symbiosis genes in relatives of nitrogen-fixing non-legume Parasponia.</title>
        <authorList>
            <person name="Van Velzen R."/>
            <person name="Holmer R."/>
            <person name="Bu F."/>
            <person name="Rutten L."/>
            <person name="Van Zeijl A."/>
            <person name="Liu W."/>
            <person name="Santuari L."/>
            <person name="Cao Q."/>
            <person name="Sharma T."/>
            <person name="Shen D."/>
            <person name="Roswanjaya Y."/>
            <person name="Wardhani T."/>
            <person name="Kalhor M.S."/>
            <person name="Jansen J."/>
            <person name="Van den Hoogen J."/>
            <person name="Gungor B."/>
            <person name="Hartog M."/>
            <person name="Hontelez J."/>
            <person name="Verver J."/>
            <person name="Yang W.-C."/>
            <person name="Schijlen E."/>
            <person name="Repin R."/>
            <person name="Schilthuizen M."/>
            <person name="Schranz E."/>
            <person name="Heidstra R."/>
            <person name="Miyata K."/>
            <person name="Fedorova E."/>
            <person name="Kohlen W."/>
            <person name="Bisseling T."/>
            <person name="Smit S."/>
            <person name="Geurts R."/>
        </authorList>
    </citation>
    <scope>NUCLEOTIDE SEQUENCE [LARGE SCALE GENOMIC DNA]</scope>
    <source>
        <strain evidence="3">cv. WU1-14</strain>
    </source>
</reference>
<dbReference type="OrthoDB" id="1906820at2759"/>
<name>A0A2P5AUP8_PARAD</name>
<dbReference type="Proteomes" id="UP000237105">
    <property type="component" value="Unassembled WGS sequence"/>
</dbReference>
<sequence>MKRKNLGLTFPHPIQQDLLSISQGQKPFLDPRMALEGTHGGGSLSLFCRLVCNLKTQHTLMLFCFNREQAPLLQRNHLAKCKIEHSIRFSATNVIPWELSPPSRLKLNVDTICFFDHGFIGIGAIIRDATGMVCTAMSKSINGLSEPLTAKLLALREGIHFALH</sequence>
<dbReference type="GO" id="GO:0003676">
    <property type="term" value="F:nucleic acid binding"/>
    <property type="evidence" value="ECO:0007669"/>
    <property type="project" value="InterPro"/>
</dbReference>
<dbReference type="AlphaFoldDB" id="A0A2P5AUP8"/>
<organism evidence="2 3">
    <name type="scientific">Parasponia andersonii</name>
    <name type="common">Sponia andersonii</name>
    <dbReference type="NCBI Taxonomy" id="3476"/>
    <lineage>
        <taxon>Eukaryota</taxon>
        <taxon>Viridiplantae</taxon>
        <taxon>Streptophyta</taxon>
        <taxon>Embryophyta</taxon>
        <taxon>Tracheophyta</taxon>
        <taxon>Spermatophyta</taxon>
        <taxon>Magnoliopsida</taxon>
        <taxon>eudicotyledons</taxon>
        <taxon>Gunneridae</taxon>
        <taxon>Pentapetalae</taxon>
        <taxon>rosids</taxon>
        <taxon>fabids</taxon>
        <taxon>Rosales</taxon>
        <taxon>Cannabaceae</taxon>
        <taxon>Parasponia</taxon>
    </lineage>
</organism>
<dbReference type="PANTHER" id="PTHR47074:SF48">
    <property type="entry name" value="POLYNUCLEOTIDYL TRANSFERASE, RIBONUCLEASE H-LIKE SUPERFAMILY PROTEIN"/>
    <property type="match status" value="1"/>
</dbReference>
<dbReference type="InterPro" id="IPR002156">
    <property type="entry name" value="RNaseH_domain"/>
</dbReference>
<comment type="caution">
    <text evidence="2">The sequence shown here is derived from an EMBL/GenBank/DDBJ whole genome shotgun (WGS) entry which is preliminary data.</text>
</comment>
<keyword evidence="3" id="KW-1185">Reference proteome</keyword>
<dbReference type="EMBL" id="JXTB01000442">
    <property type="protein sequence ID" value="PON40280.1"/>
    <property type="molecule type" value="Genomic_DNA"/>
</dbReference>
<feature type="domain" description="RNase H type-1" evidence="1">
    <location>
        <begin position="110"/>
        <end position="163"/>
    </location>
</feature>
<evidence type="ECO:0000259" key="1">
    <source>
        <dbReference type="Pfam" id="PF13456"/>
    </source>
</evidence>
<dbReference type="Pfam" id="PF13456">
    <property type="entry name" value="RVT_3"/>
    <property type="match status" value="1"/>
</dbReference>
<dbReference type="InterPro" id="IPR052929">
    <property type="entry name" value="RNase_H-like_EbsB-rel"/>
</dbReference>
<gene>
    <name evidence="2" type="ORF">PanWU01x14_298490</name>
</gene>
<dbReference type="GO" id="GO:0004523">
    <property type="term" value="F:RNA-DNA hybrid ribonuclease activity"/>
    <property type="evidence" value="ECO:0007669"/>
    <property type="project" value="InterPro"/>
</dbReference>
<dbReference type="PANTHER" id="PTHR47074">
    <property type="entry name" value="BNAC02G40300D PROTEIN"/>
    <property type="match status" value="1"/>
</dbReference>
<proteinExistence type="predicted"/>
<accession>A0A2P5AUP8</accession>
<evidence type="ECO:0000313" key="2">
    <source>
        <dbReference type="EMBL" id="PON40280.1"/>
    </source>
</evidence>
<protein>
    <recommendedName>
        <fullName evidence="1">RNase H type-1 domain-containing protein</fullName>
    </recommendedName>
</protein>
<evidence type="ECO:0000313" key="3">
    <source>
        <dbReference type="Proteomes" id="UP000237105"/>
    </source>
</evidence>